<dbReference type="InterPro" id="IPR003439">
    <property type="entry name" value="ABC_transporter-like_ATP-bd"/>
</dbReference>
<evidence type="ECO:0000259" key="13">
    <source>
        <dbReference type="PROSITE" id="PS50929"/>
    </source>
</evidence>
<keyword evidence="6" id="KW-0378">Hydrolase</keyword>
<dbReference type="Gene3D" id="3.90.70.10">
    <property type="entry name" value="Cysteine proteinases"/>
    <property type="match status" value="1"/>
</dbReference>
<feature type="domain" description="Peptidase C39" evidence="14">
    <location>
        <begin position="9"/>
        <end position="131"/>
    </location>
</feature>
<dbReference type="FunFam" id="3.40.50.300:FF:000299">
    <property type="entry name" value="ABC transporter ATP-binding protein/permease"/>
    <property type="match status" value="1"/>
</dbReference>
<dbReference type="Gene3D" id="3.40.50.300">
    <property type="entry name" value="P-loop containing nucleotide triphosphate hydrolases"/>
    <property type="match status" value="1"/>
</dbReference>
<feature type="transmembrane region" description="Helical" evidence="11">
    <location>
        <begin position="159"/>
        <end position="179"/>
    </location>
</feature>
<dbReference type="InterPro" id="IPR027417">
    <property type="entry name" value="P-loop_NTPase"/>
</dbReference>
<dbReference type="Pfam" id="PF00005">
    <property type="entry name" value="ABC_tran"/>
    <property type="match status" value="1"/>
</dbReference>
<keyword evidence="10 11" id="KW-0472">Membrane</keyword>
<dbReference type="InterPro" id="IPR036640">
    <property type="entry name" value="ABC1_TM_sf"/>
</dbReference>
<dbReference type="InterPro" id="IPR003593">
    <property type="entry name" value="AAA+_ATPase"/>
</dbReference>
<evidence type="ECO:0000256" key="4">
    <source>
        <dbReference type="ARBA" id="ARBA00022692"/>
    </source>
</evidence>
<dbReference type="PROSITE" id="PS50893">
    <property type="entry name" value="ABC_TRANSPORTER_2"/>
    <property type="match status" value="1"/>
</dbReference>
<dbReference type="PROSITE" id="PS00211">
    <property type="entry name" value="ABC_TRANSPORTER_1"/>
    <property type="match status" value="1"/>
</dbReference>
<dbReference type="eggNOG" id="COG2274">
    <property type="taxonomic scope" value="Bacteria"/>
</dbReference>
<keyword evidence="7" id="KW-0645">Protease</keyword>
<evidence type="ECO:0000313" key="15">
    <source>
        <dbReference type="EMBL" id="EEI82485.1"/>
    </source>
</evidence>
<keyword evidence="9 11" id="KW-1133">Transmembrane helix</keyword>
<evidence type="ECO:0000313" key="16">
    <source>
        <dbReference type="Proteomes" id="UP000003744"/>
    </source>
</evidence>
<dbReference type="PROSITE" id="PS50990">
    <property type="entry name" value="PEPTIDASE_C39"/>
    <property type="match status" value="1"/>
</dbReference>
<keyword evidence="5" id="KW-0547">Nucleotide-binding</keyword>
<dbReference type="Gene3D" id="1.20.1560.10">
    <property type="entry name" value="ABC transporter type 1, transmembrane domain"/>
    <property type="match status" value="1"/>
</dbReference>
<evidence type="ECO:0000256" key="2">
    <source>
        <dbReference type="ARBA" id="ARBA00022448"/>
    </source>
</evidence>
<feature type="transmembrane region" description="Helical" evidence="11">
    <location>
        <begin position="274"/>
        <end position="293"/>
    </location>
</feature>
<dbReference type="PROSITE" id="PS50929">
    <property type="entry name" value="ABC_TM1F"/>
    <property type="match status" value="1"/>
</dbReference>
<evidence type="ECO:0000256" key="9">
    <source>
        <dbReference type="ARBA" id="ARBA00022989"/>
    </source>
</evidence>
<dbReference type="EMBL" id="ACGC01000076">
    <property type="protein sequence ID" value="EEI82485.1"/>
    <property type="molecule type" value="Genomic_DNA"/>
</dbReference>
<evidence type="ECO:0000256" key="7">
    <source>
        <dbReference type="ARBA" id="ARBA00022807"/>
    </source>
</evidence>
<dbReference type="PANTHER" id="PTHR43394:SF1">
    <property type="entry name" value="ATP-BINDING CASSETTE SUB-FAMILY B MEMBER 10, MITOCHONDRIAL"/>
    <property type="match status" value="1"/>
</dbReference>
<keyword evidence="2" id="KW-0813">Transport</keyword>
<feature type="transmembrane region" description="Helical" evidence="11">
    <location>
        <begin position="199"/>
        <end position="225"/>
    </location>
</feature>
<gene>
    <name evidence="15" type="ORF">HMPREF0077_1435</name>
</gene>
<reference evidence="15 16" key="1">
    <citation type="submission" date="2009-01" db="EMBL/GenBank/DDBJ databases">
        <authorList>
            <person name="Qin X."/>
            <person name="Bachman B."/>
            <person name="Battles P."/>
            <person name="Bell A."/>
            <person name="Bess C."/>
            <person name="Bickham C."/>
            <person name="Chaboub L."/>
            <person name="Chen D."/>
            <person name="Coyle M."/>
            <person name="Deiros D.R."/>
            <person name="Dinh H."/>
            <person name="Forbes L."/>
            <person name="Fowler G."/>
            <person name="Francisco L."/>
            <person name="Fu Q."/>
            <person name="Gubbala S."/>
            <person name="Hale W."/>
            <person name="Han Y."/>
            <person name="Hemphill L."/>
            <person name="Highlander S.K."/>
            <person name="Hirani K."/>
            <person name="Hogues M."/>
            <person name="Jackson L."/>
            <person name="Jakkamsetti A."/>
            <person name="Javaid M."/>
            <person name="Jiang H."/>
            <person name="Korchina V."/>
            <person name="Kovar C."/>
            <person name="Lara F."/>
            <person name="Lee S."/>
            <person name="Mata R."/>
            <person name="Mathew T."/>
            <person name="Moen C."/>
            <person name="Morales K."/>
            <person name="Munidasa M."/>
            <person name="Nazareth L."/>
            <person name="Ngo R."/>
            <person name="Nguyen L."/>
            <person name="Okwuonu G."/>
            <person name="Ongeri F."/>
            <person name="Patil S."/>
            <person name="Petrosino J."/>
            <person name="Pham C."/>
            <person name="Pham P."/>
            <person name="Pu L.-L."/>
            <person name="Puazo M."/>
            <person name="Raj R."/>
            <person name="Reid J."/>
            <person name="Rouhana J."/>
            <person name="Saada N."/>
            <person name="Shang Y."/>
            <person name="Simmons D."/>
            <person name="Thornton R."/>
            <person name="Warren J."/>
            <person name="Weissenberger G."/>
            <person name="Zhang J."/>
            <person name="Zhang L."/>
            <person name="Zhou C."/>
            <person name="Zhu D."/>
            <person name="Muzny D."/>
            <person name="Worley K."/>
            <person name="Gibbs R."/>
        </authorList>
    </citation>
    <scope>NUCLEOTIDE SEQUENCE [LARGE SCALE GENOMIC DNA]</scope>
    <source>
        <strain evidence="15 16">ATCC 35098</strain>
    </source>
</reference>
<proteinExistence type="predicted"/>
<evidence type="ECO:0000256" key="5">
    <source>
        <dbReference type="ARBA" id="ARBA00022741"/>
    </source>
</evidence>
<dbReference type="AlphaFoldDB" id="C2CIX5"/>
<feature type="domain" description="ABC transmembrane type-1" evidence="13">
    <location>
        <begin position="161"/>
        <end position="437"/>
    </location>
</feature>
<feature type="transmembrane region" description="Helical" evidence="11">
    <location>
        <begin position="299"/>
        <end position="318"/>
    </location>
</feature>
<dbReference type="CDD" id="cd18555">
    <property type="entry name" value="ABC_6TM_T1SS_like"/>
    <property type="match status" value="1"/>
</dbReference>
<dbReference type="GO" id="GO:0005886">
    <property type="term" value="C:plasma membrane"/>
    <property type="evidence" value="ECO:0007669"/>
    <property type="project" value="UniProtKB-SubCell"/>
</dbReference>
<organism evidence="15 16">
    <name type="scientific">Anaerococcus tetradius ATCC 35098</name>
    <dbReference type="NCBI Taxonomy" id="525255"/>
    <lineage>
        <taxon>Bacteria</taxon>
        <taxon>Bacillati</taxon>
        <taxon>Bacillota</taxon>
        <taxon>Tissierellia</taxon>
        <taxon>Tissierellales</taxon>
        <taxon>Peptoniphilaceae</taxon>
        <taxon>Anaerococcus</taxon>
    </lineage>
</organism>
<accession>C2CIX5</accession>
<dbReference type="InterPro" id="IPR005074">
    <property type="entry name" value="Peptidase_C39"/>
</dbReference>
<evidence type="ECO:0000256" key="11">
    <source>
        <dbReference type="SAM" id="Phobius"/>
    </source>
</evidence>
<dbReference type="GO" id="GO:0006508">
    <property type="term" value="P:proteolysis"/>
    <property type="evidence" value="ECO:0007669"/>
    <property type="project" value="InterPro"/>
</dbReference>
<sequence length="707" mass="81294">MKKVKFIQQLSESGCGVAALCMILNFYGCKIHIAELNKKINVSRDGVSIKSLISLSNDFGLKSKAVQLKNKKSLICTKEIFPCICIKNNSHYIVLEKVKNNDVVYIDPELGRIRISVDEFNEFFNGIVIIFTPTKQFKKRKKGKNTINLLKLGFLDNKLVLILVCISLLIQILTLFTPWFTRYIIDDVIGNNLNKDINYLFICSIIFVLLYGVFSYVRALLISILQKKYIYSLKRKIVEKTFKLPLKFFDIRPSGEIISRINNIDLLQHSITNMIMAIFIDLLTIIISSLAMIKVSRDLAIINFILGFILCIIVFVLLKIVDKKNIDSIASREKTQSYLMQIFSNVLLIKTSVGYQSSIKKWNEFYNRQISLEYNREKILGLYQSFMMSYRLLPTFIILLIGSFIINSGLMTTGEMMAFITLTNIFFNPLVTIMQTIFDSQYTISIIDRLMEITLDDDEITDKGRNISEFEKLEFKNVSFSYNNNYENMVVDNISFKLKKGQSLSIIGKTGCGKTTIVKLLLSIYSQYKGNILLNNINIKNYNLDTYRKIFGVVLQDQMFFNDTIRNNLDISNEHTDEEIYLALKIACFDEEVQKMPFNIHTQIGDNGSNLSGGQRQRLALARALLTKPKIIILDEGTNQLDAITENKIMKKLRDENISLILITHRLSSIIFSDEILLLDNGRIVDRGTHKELKDRSDFYCSLIDKQ</sequence>
<comment type="caution">
    <text evidence="15">The sequence shown here is derived from an EMBL/GenBank/DDBJ whole genome shotgun (WGS) entry which is preliminary data.</text>
</comment>
<dbReference type="RefSeq" id="WP_004837732.1">
    <property type="nucleotide sequence ID" value="NZ_GG666304.1"/>
</dbReference>
<protein>
    <submittedName>
        <fullName evidence="15">ABC transporter, ATP-binding protein</fullName>
    </submittedName>
</protein>
<dbReference type="Pfam" id="PF03412">
    <property type="entry name" value="Peptidase_C39"/>
    <property type="match status" value="1"/>
</dbReference>
<evidence type="ECO:0000256" key="3">
    <source>
        <dbReference type="ARBA" id="ARBA00022475"/>
    </source>
</evidence>
<dbReference type="PANTHER" id="PTHR43394">
    <property type="entry name" value="ATP-DEPENDENT PERMEASE MDL1, MITOCHONDRIAL"/>
    <property type="match status" value="1"/>
</dbReference>
<dbReference type="InterPro" id="IPR039421">
    <property type="entry name" value="Type_1_exporter"/>
</dbReference>
<dbReference type="GO" id="GO:0005524">
    <property type="term" value="F:ATP binding"/>
    <property type="evidence" value="ECO:0007669"/>
    <property type="project" value="UniProtKB-KW"/>
</dbReference>
<feature type="domain" description="ABC transporter" evidence="12">
    <location>
        <begin position="473"/>
        <end position="706"/>
    </location>
</feature>
<dbReference type="GO" id="GO:0016887">
    <property type="term" value="F:ATP hydrolysis activity"/>
    <property type="evidence" value="ECO:0007669"/>
    <property type="project" value="InterPro"/>
</dbReference>
<evidence type="ECO:0000256" key="10">
    <source>
        <dbReference type="ARBA" id="ARBA00023136"/>
    </source>
</evidence>
<comment type="subcellular location">
    <subcellularLocation>
        <location evidence="1">Cell membrane</location>
        <topology evidence="1">Multi-pass membrane protein</topology>
    </subcellularLocation>
</comment>
<keyword evidence="8 15" id="KW-0067">ATP-binding</keyword>
<evidence type="ECO:0000259" key="14">
    <source>
        <dbReference type="PROSITE" id="PS50990"/>
    </source>
</evidence>
<dbReference type="GO" id="GO:0008234">
    <property type="term" value="F:cysteine-type peptidase activity"/>
    <property type="evidence" value="ECO:0007669"/>
    <property type="project" value="UniProtKB-KW"/>
</dbReference>
<dbReference type="HOGENOM" id="CLU_000604_84_3_9"/>
<keyword evidence="3" id="KW-1003">Cell membrane</keyword>
<evidence type="ECO:0000256" key="1">
    <source>
        <dbReference type="ARBA" id="ARBA00004651"/>
    </source>
</evidence>
<evidence type="ECO:0000259" key="12">
    <source>
        <dbReference type="PROSITE" id="PS50893"/>
    </source>
</evidence>
<dbReference type="InterPro" id="IPR017871">
    <property type="entry name" value="ABC_transporter-like_CS"/>
</dbReference>
<keyword evidence="4 11" id="KW-0812">Transmembrane</keyword>
<evidence type="ECO:0000256" key="6">
    <source>
        <dbReference type="ARBA" id="ARBA00022801"/>
    </source>
</evidence>
<name>C2CIX5_9FIRM</name>
<keyword evidence="7" id="KW-0788">Thiol protease</keyword>
<feature type="transmembrane region" description="Helical" evidence="11">
    <location>
        <begin position="392"/>
        <end position="410"/>
    </location>
</feature>
<dbReference type="SUPFAM" id="SSF52540">
    <property type="entry name" value="P-loop containing nucleoside triphosphate hydrolases"/>
    <property type="match status" value="1"/>
</dbReference>
<dbReference type="GO" id="GO:0015421">
    <property type="term" value="F:ABC-type oligopeptide transporter activity"/>
    <property type="evidence" value="ECO:0007669"/>
    <property type="project" value="TreeGrafter"/>
</dbReference>
<dbReference type="Proteomes" id="UP000003744">
    <property type="component" value="Unassembled WGS sequence"/>
</dbReference>
<dbReference type="InterPro" id="IPR011527">
    <property type="entry name" value="ABC1_TM_dom"/>
</dbReference>
<dbReference type="SUPFAM" id="SSF90123">
    <property type="entry name" value="ABC transporter transmembrane region"/>
    <property type="match status" value="1"/>
</dbReference>
<dbReference type="Pfam" id="PF00664">
    <property type="entry name" value="ABC_membrane"/>
    <property type="match status" value="1"/>
</dbReference>
<dbReference type="SMART" id="SM00382">
    <property type="entry name" value="AAA"/>
    <property type="match status" value="1"/>
</dbReference>
<dbReference type="MEROPS" id="C39.004"/>
<evidence type="ECO:0000256" key="8">
    <source>
        <dbReference type="ARBA" id="ARBA00022840"/>
    </source>
</evidence>